<evidence type="ECO:0000313" key="2">
    <source>
        <dbReference type="Proteomes" id="UP000231436"/>
    </source>
</evidence>
<sequence length="205" mass="23083">MRQGVSDELCASEGQLGMRLPGELVYFKPIAGGHNDDAMYALVVDFNEVHTEIHDLLLVVQILNEQNDAEQEAQHVRGEKPPRSRTHLVGNAYDVEEQSNDDEHAIDSALPRLPVGVDLRREAQQDHPETAVQRELAQARLPRLKAPGKTLYTLGETLCELLHGVLRLGFIDFSDRGDRRPNRLGNLFQNPHFVKVFSPNRGEDH</sequence>
<reference evidence="2" key="1">
    <citation type="submission" date="2017-09" db="EMBL/GenBank/DDBJ databases">
        <title>Depth-based differentiation of microbial function through sediment-hosted aquifers and enrichment of novel symbionts in the deep terrestrial subsurface.</title>
        <authorList>
            <person name="Probst A.J."/>
            <person name="Ladd B."/>
            <person name="Jarett J.K."/>
            <person name="Geller-Mcgrath D.E."/>
            <person name="Sieber C.M.K."/>
            <person name="Emerson J.B."/>
            <person name="Anantharaman K."/>
            <person name="Thomas B.C."/>
            <person name="Malmstrom R."/>
            <person name="Stieglmeier M."/>
            <person name="Klingl A."/>
            <person name="Woyke T."/>
            <person name="Ryan C.M."/>
            <person name="Banfield J.F."/>
        </authorList>
    </citation>
    <scope>NUCLEOTIDE SEQUENCE [LARGE SCALE GENOMIC DNA]</scope>
</reference>
<accession>A0A2M8LIJ5</accession>
<evidence type="ECO:0000313" key="1">
    <source>
        <dbReference type="EMBL" id="PJE77271.1"/>
    </source>
</evidence>
<dbReference type="AlphaFoldDB" id="A0A2M8LIJ5"/>
<name>A0A2M8LIJ5_9BACT</name>
<proteinExistence type="predicted"/>
<comment type="caution">
    <text evidence="1">The sequence shown here is derived from an EMBL/GenBank/DDBJ whole genome shotgun (WGS) entry which is preliminary data.</text>
</comment>
<gene>
    <name evidence="1" type="ORF">COV05_00260</name>
</gene>
<organism evidence="1 2">
    <name type="scientific">Candidatus Uhrbacteria bacterium CG10_big_fil_rev_8_21_14_0_10_48_16</name>
    <dbReference type="NCBI Taxonomy" id="1975038"/>
    <lineage>
        <taxon>Bacteria</taxon>
        <taxon>Candidatus Uhriibacteriota</taxon>
    </lineage>
</organism>
<dbReference type="EMBL" id="PFEU01000002">
    <property type="protein sequence ID" value="PJE77271.1"/>
    <property type="molecule type" value="Genomic_DNA"/>
</dbReference>
<dbReference type="Proteomes" id="UP000231436">
    <property type="component" value="Unassembled WGS sequence"/>
</dbReference>
<protein>
    <submittedName>
        <fullName evidence="1">Uncharacterized protein</fullName>
    </submittedName>
</protein>